<dbReference type="Gene3D" id="3.40.30.10">
    <property type="entry name" value="Glutaredoxin"/>
    <property type="match status" value="1"/>
</dbReference>
<dbReference type="PATRIC" id="fig|1246301.3.peg.268"/>
<evidence type="ECO:0000313" key="1">
    <source>
        <dbReference type="EMBL" id="AGU47388.1"/>
    </source>
</evidence>
<dbReference type="Proteomes" id="UP000016223">
    <property type="component" value="Chromosome 1"/>
</dbReference>
<dbReference type="CDD" id="cd02947">
    <property type="entry name" value="TRX_family"/>
    <property type="match status" value="1"/>
</dbReference>
<dbReference type="InterPro" id="IPR036249">
    <property type="entry name" value="Thioredoxin-like_sf"/>
</dbReference>
<sequence>MTMLDPWRHAADIAERLQQPDGSLITVLGAQAWCDKCRRLRPEFERLAARQGRLLNTAWLWLDLEDHAEFLGRFIPEDLPLLLHFREGRLLECGIVEAFENAGWRLQPMNEPENLPSLWATFSMENWAK</sequence>
<accession>T1X450</accession>
<protein>
    <recommendedName>
        <fullName evidence="3">Thioredoxin</fullName>
    </recommendedName>
</protein>
<proteinExistence type="predicted"/>
<evidence type="ECO:0000313" key="2">
    <source>
        <dbReference type="Proteomes" id="UP000016223"/>
    </source>
</evidence>
<name>T1X450_VARPD</name>
<dbReference type="RefSeq" id="WP_021004956.1">
    <property type="nucleotide sequence ID" value="NC_022247.1"/>
</dbReference>
<dbReference type="SUPFAM" id="SSF52833">
    <property type="entry name" value="Thioredoxin-like"/>
    <property type="match status" value="1"/>
</dbReference>
<gene>
    <name evidence="1" type="ORF">VAPA_1c02580</name>
</gene>
<organism evidence="1 2">
    <name type="scientific">Variovorax paradoxus B4</name>
    <dbReference type="NCBI Taxonomy" id="1246301"/>
    <lineage>
        <taxon>Bacteria</taxon>
        <taxon>Pseudomonadati</taxon>
        <taxon>Pseudomonadota</taxon>
        <taxon>Betaproteobacteria</taxon>
        <taxon>Burkholderiales</taxon>
        <taxon>Comamonadaceae</taxon>
        <taxon>Variovorax</taxon>
    </lineage>
</organism>
<dbReference type="EMBL" id="CP003911">
    <property type="protein sequence ID" value="AGU47388.1"/>
    <property type="molecule type" value="Genomic_DNA"/>
</dbReference>
<dbReference type="KEGG" id="vpd:VAPA_1c02580"/>
<reference evidence="1 2" key="1">
    <citation type="submission" date="2012-10" db="EMBL/GenBank/DDBJ databases">
        <title>Genome sequence of Variovorax paradoxus B4.</title>
        <authorList>
            <person name="Schuldes J."/>
            <person name="Brandt U."/>
            <person name="Hiessl S."/>
            <person name="Wuebbeler J.H."/>
            <person name="Thuermer A."/>
            <person name="Steinbuechel A."/>
            <person name="Daniel R."/>
        </authorList>
    </citation>
    <scope>NUCLEOTIDE SEQUENCE [LARGE SCALE GENOMIC DNA]</scope>
    <source>
        <strain evidence="1 2">B4</strain>
    </source>
</reference>
<evidence type="ECO:0008006" key="3">
    <source>
        <dbReference type="Google" id="ProtNLM"/>
    </source>
</evidence>
<dbReference type="OrthoDB" id="7062003at2"/>
<dbReference type="HOGENOM" id="CLU_1947913_0_0_4"/>
<dbReference type="AlphaFoldDB" id="T1X450"/>